<protein>
    <submittedName>
        <fullName evidence="2">Uncharacterized protein</fullName>
    </submittedName>
</protein>
<dbReference type="AlphaFoldDB" id="A0A0B6Y118"/>
<accession>A0A0B6Y118</accession>
<gene>
    <name evidence="2" type="primary">ORF8978</name>
</gene>
<evidence type="ECO:0000256" key="1">
    <source>
        <dbReference type="SAM" id="MobiDB-lite"/>
    </source>
</evidence>
<feature type="non-terminal residue" evidence="2">
    <location>
        <position position="1"/>
    </location>
</feature>
<organism evidence="2">
    <name type="scientific">Arion vulgaris</name>
    <dbReference type="NCBI Taxonomy" id="1028688"/>
    <lineage>
        <taxon>Eukaryota</taxon>
        <taxon>Metazoa</taxon>
        <taxon>Spiralia</taxon>
        <taxon>Lophotrochozoa</taxon>
        <taxon>Mollusca</taxon>
        <taxon>Gastropoda</taxon>
        <taxon>Heterobranchia</taxon>
        <taxon>Euthyneura</taxon>
        <taxon>Panpulmonata</taxon>
        <taxon>Eupulmonata</taxon>
        <taxon>Stylommatophora</taxon>
        <taxon>Helicina</taxon>
        <taxon>Arionoidea</taxon>
        <taxon>Arionidae</taxon>
        <taxon>Arion</taxon>
    </lineage>
</organism>
<name>A0A0B6Y118_9EUPU</name>
<reference evidence="2" key="1">
    <citation type="submission" date="2014-12" db="EMBL/GenBank/DDBJ databases">
        <title>Insight into the proteome of Arion vulgaris.</title>
        <authorList>
            <person name="Aradska J."/>
            <person name="Bulat T."/>
            <person name="Smidak R."/>
            <person name="Sarate P."/>
            <person name="Gangsoo J."/>
            <person name="Sialana F."/>
            <person name="Bilban M."/>
            <person name="Lubec G."/>
        </authorList>
    </citation>
    <scope>NUCLEOTIDE SEQUENCE</scope>
    <source>
        <tissue evidence="2">Skin</tissue>
    </source>
</reference>
<dbReference type="EMBL" id="HACG01002963">
    <property type="protein sequence ID" value="CEK49828.1"/>
    <property type="molecule type" value="Transcribed_RNA"/>
</dbReference>
<proteinExistence type="predicted"/>
<feature type="non-terminal residue" evidence="2">
    <location>
        <position position="66"/>
    </location>
</feature>
<feature type="compositionally biased region" description="Basic and acidic residues" evidence="1">
    <location>
        <begin position="29"/>
        <end position="66"/>
    </location>
</feature>
<evidence type="ECO:0000313" key="2">
    <source>
        <dbReference type="EMBL" id="CEK49828.1"/>
    </source>
</evidence>
<feature type="region of interest" description="Disordered" evidence="1">
    <location>
        <begin position="26"/>
        <end position="66"/>
    </location>
</feature>
<sequence>GEWEDGICYDSESSVIDSRCKQRLGQKMETQRRTMERAGYKMETRRRTMEIEEQDKKWKHGEERWK</sequence>